<dbReference type="Proteomes" id="UP000464711">
    <property type="component" value="Segment"/>
</dbReference>
<protein>
    <submittedName>
        <fullName evidence="1">Uncharacterized protein</fullName>
    </submittedName>
</protein>
<name>A0A6B9SS24_9CAUD</name>
<dbReference type="EMBL" id="MN782535">
    <property type="protein sequence ID" value="QHJ73975.1"/>
    <property type="molecule type" value="Genomic_DNA"/>
</dbReference>
<reference evidence="1 2" key="1">
    <citation type="submission" date="2019-12" db="EMBL/GenBank/DDBJ databases">
        <authorList>
            <person name="Shneider M.M."/>
            <person name="Evseev P.V."/>
            <person name="Timoshina O.Y."/>
            <person name="Mikhailova Y.V."/>
            <person name="Shelenkov A.A."/>
            <person name="Yanushevich Y."/>
            <person name="Shagin D.A."/>
            <person name="Popova A.V."/>
            <person name="Miroshnikov K.A."/>
        </authorList>
    </citation>
    <scope>NUCLEOTIDE SEQUENCE [LARGE SCALE GENOMIC DNA]</scope>
</reference>
<accession>A0A6B9SS24</accession>
<evidence type="ECO:0000313" key="2">
    <source>
        <dbReference type="Proteomes" id="UP000464711"/>
    </source>
</evidence>
<organism evidence="1 2">
    <name type="scientific">Acinetobacter phage vB_AbaM_Lazarus</name>
    <dbReference type="NCBI Taxonomy" id="2686289"/>
    <lineage>
        <taxon>Viruses</taxon>
        <taxon>Duplodnaviria</taxon>
        <taxon>Heunggongvirae</taxon>
        <taxon>Uroviricota</taxon>
        <taxon>Caudoviricetes</taxon>
        <taxon>Pantevenvirales</taxon>
        <taxon>Straboviridae</taxon>
        <taxon>Twarogvirinae</taxon>
        <taxon>Lazarusvirus</taxon>
        <taxon>Lazarusvirus lazarus</taxon>
    </lineage>
</organism>
<proteinExistence type="predicted"/>
<keyword evidence="2" id="KW-1185">Reference proteome</keyword>
<gene>
    <name evidence="1" type="ORF">Lazarus_039</name>
</gene>
<evidence type="ECO:0000313" key="1">
    <source>
        <dbReference type="EMBL" id="QHJ73975.1"/>
    </source>
</evidence>
<sequence>MQLKRNSYVVCDPCYVMLDEHYEALIADGIVDGVYEIAGNQVWAHHTAYGDGYYSSNSSLKFPVDSGMIGAVPLELCNMEEVNRLVADKHATIFTDEVLYVSYYNGIFTFADETSELVIFTADEDSDEDDDEDYFD</sequence>